<proteinExistence type="predicted"/>
<sequence>VKKVPIPKKDRVTRATLTISGQDFKEDFKNQSSPAFIEFKQDFETKMLTALQKKDERVISILLLELRKGSLIADSSIITNETATPDDIKDVLVEVKNDNSSDIKFEDPETTAESFIASGQESVEPVSDDTDNSEETEAPDESEEIDLTGGVITGFEDEDFVKEPYVPSWKSIYFLHVTIPAFCAMFLIILIMMCCCRSSGKSGKNKNIA</sequence>
<accession>A0AAV2SDP4</accession>
<dbReference type="SUPFAM" id="SSF82671">
    <property type="entry name" value="SEA domain"/>
    <property type="match status" value="1"/>
</dbReference>
<keyword evidence="2" id="KW-0812">Transmembrane</keyword>
<feature type="transmembrane region" description="Helical" evidence="2">
    <location>
        <begin position="173"/>
        <end position="196"/>
    </location>
</feature>
<dbReference type="InterPro" id="IPR036364">
    <property type="entry name" value="SEA_dom_sf"/>
</dbReference>
<evidence type="ECO:0000259" key="3">
    <source>
        <dbReference type="PROSITE" id="PS50024"/>
    </source>
</evidence>
<evidence type="ECO:0000256" key="2">
    <source>
        <dbReference type="SAM" id="Phobius"/>
    </source>
</evidence>
<dbReference type="Pfam" id="PF01390">
    <property type="entry name" value="SEA"/>
    <property type="match status" value="1"/>
</dbReference>
<comment type="caution">
    <text evidence="4">The sequence shown here is derived from an EMBL/GenBank/DDBJ whole genome shotgun (WGS) entry which is preliminary data.</text>
</comment>
<keyword evidence="2" id="KW-0472">Membrane</keyword>
<feature type="non-terminal residue" evidence="4">
    <location>
        <position position="1"/>
    </location>
</feature>
<organism evidence="4 5">
    <name type="scientific">Meganyctiphanes norvegica</name>
    <name type="common">Northern krill</name>
    <name type="synonym">Thysanopoda norvegica</name>
    <dbReference type="NCBI Taxonomy" id="48144"/>
    <lineage>
        <taxon>Eukaryota</taxon>
        <taxon>Metazoa</taxon>
        <taxon>Ecdysozoa</taxon>
        <taxon>Arthropoda</taxon>
        <taxon>Crustacea</taxon>
        <taxon>Multicrustacea</taxon>
        <taxon>Malacostraca</taxon>
        <taxon>Eumalacostraca</taxon>
        <taxon>Eucarida</taxon>
        <taxon>Euphausiacea</taxon>
        <taxon>Euphausiidae</taxon>
        <taxon>Meganyctiphanes</taxon>
    </lineage>
</organism>
<evidence type="ECO:0000256" key="1">
    <source>
        <dbReference type="SAM" id="MobiDB-lite"/>
    </source>
</evidence>
<name>A0AAV2SDP4_MEGNR</name>
<dbReference type="PROSITE" id="PS50024">
    <property type="entry name" value="SEA"/>
    <property type="match status" value="1"/>
</dbReference>
<dbReference type="InterPro" id="IPR000082">
    <property type="entry name" value="SEA_dom"/>
</dbReference>
<feature type="domain" description="SEA" evidence="3">
    <location>
        <begin position="9"/>
        <end position="122"/>
    </location>
</feature>
<protein>
    <recommendedName>
        <fullName evidence="3">SEA domain-containing protein</fullName>
    </recommendedName>
</protein>
<gene>
    <name evidence="4" type="ORF">MNOR_LOCUS35452</name>
</gene>
<feature type="compositionally biased region" description="Acidic residues" evidence="1">
    <location>
        <begin position="126"/>
        <end position="146"/>
    </location>
</feature>
<feature type="region of interest" description="Disordered" evidence="1">
    <location>
        <begin position="117"/>
        <end position="147"/>
    </location>
</feature>
<evidence type="ECO:0000313" key="5">
    <source>
        <dbReference type="Proteomes" id="UP001497623"/>
    </source>
</evidence>
<dbReference type="AlphaFoldDB" id="A0AAV2SDP4"/>
<keyword evidence="2" id="KW-1133">Transmembrane helix</keyword>
<dbReference type="Proteomes" id="UP001497623">
    <property type="component" value="Unassembled WGS sequence"/>
</dbReference>
<reference evidence="4 5" key="1">
    <citation type="submission" date="2024-05" db="EMBL/GenBank/DDBJ databases">
        <authorList>
            <person name="Wallberg A."/>
        </authorList>
    </citation>
    <scope>NUCLEOTIDE SEQUENCE [LARGE SCALE GENOMIC DNA]</scope>
</reference>
<evidence type="ECO:0000313" key="4">
    <source>
        <dbReference type="EMBL" id="CAL4181729.1"/>
    </source>
</evidence>
<keyword evidence="5" id="KW-1185">Reference proteome</keyword>
<dbReference type="EMBL" id="CAXKWB010059235">
    <property type="protein sequence ID" value="CAL4181729.1"/>
    <property type="molecule type" value="Genomic_DNA"/>
</dbReference>